<dbReference type="AlphaFoldDB" id="A0A0F9H7D0"/>
<dbReference type="SUPFAM" id="SSF53927">
    <property type="entry name" value="Cytidine deaminase-like"/>
    <property type="match status" value="1"/>
</dbReference>
<dbReference type="InterPro" id="IPR002125">
    <property type="entry name" value="CMP_dCMP_dom"/>
</dbReference>
<dbReference type="EMBL" id="LAZR01025669">
    <property type="protein sequence ID" value="KKL71172.1"/>
    <property type="molecule type" value="Genomic_DNA"/>
</dbReference>
<dbReference type="PANTHER" id="PTHR11086:SF18">
    <property type="entry name" value="DEOXYCYTIDYLATE DEAMINASE"/>
    <property type="match status" value="1"/>
</dbReference>
<dbReference type="Gene3D" id="3.40.140.10">
    <property type="entry name" value="Cytidine Deaminase, domain 2"/>
    <property type="match status" value="1"/>
</dbReference>
<accession>A0A0F9H7D0</accession>
<organism evidence="6">
    <name type="scientific">marine sediment metagenome</name>
    <dbReference type="NCBI Taxonomy" id="412755"/>
    <lineage>
        <taxon>unclassified sequences</taxon>
        <taxon>metagenomes</taxon>
        <taxon>ecological metagenomes</taxon>
    </lineage>
</organism>
<keyword evidence="3" id="KW-0378">Hydrolase</keyword>
<evidence type="ECO:0000313" key="6">
    <source>
        <dbReference type="EMBL" id="KKL71172.1"/>
    </source>
</evidence>
<evidence type="ECO:0000259" key="5">
    <source>
        <dbReference type="PROSITE" id="PS51747"/>
    </source>
</evidence>
<dbReference type="PROSITE" id="PS00903">
    <property type="entry name" value="CYT_DCMP_DEAMINASES_1"/>
    <property type="match status" value="1"/>
</dbReference>
<dbReference type="GO" id="GO:0008270">
    <property type="term" value="F:zinc ion binding"/>
    <property type="evidence" value="ECO:0007669"/>
    <property type="project" value="InterPro"/>
</dbReference>
<dbReference type="GO" id="GO:0004132">
    <property type="term" value="F:dCMP deaminase activity"/>
    <property type="evidence" value="ECO:0007669"/>
    <property type="project" value="InterPro"/>
</dbReference>
<protein>
    <recommendedName>
        <fullName evidence="5">CMP/dCMP-type deaminase domain-containing protein</fullName>
    </recommendedName>
</protein>
<evidence type="ECO:0000256" key="2">
    <source>
        <dbReference type="ARBA" id="ARBA00022723"/>
    </source>
</evidence>
<dbReference type="PIRSF" id="PIRSF006019">
    <property type="entry name" value="dCMP_deaminase"/>
    <property type="match status" value="1"/>
</dbReference>
<evidence type="ECO:0000256" key="4">
    <source>
        <dbReference type="ARBA" id="ARBA00022833"/>
    </source>
</evidence>
<evidence type="ECO:0000256" key="1">
    <source>
        <dbReference type="ARBA" id="ARBA00006576"/>
    </source>
</evidence>
<dbReference type="GO" id="GO:0006220">
    <property type="term" value="P:pyrimidine nucleotide metabolic process"/>
    <property type="evidence" value="ECO:0007669"/>
    <property type="project" value="InterPro"/>
</dbReference>
<feature type="domain" description="CMP/dCMP-type deaminase" evidence="5">
    <location>
        <begin position="2"/>
        <end position="131"/>
    </location>
</feature>
<dbReference type="InterPro" id="IPR016473">
    <property type="entry name" value="dCMP_deaminase"/>
</dbReference>
<dbReference type="InterPro" id="IPR015517">
    <property type="entry name" value="dCMP_deaminase-rel"/>
</dbReference>
<dbReference type="InterPro" id="IPR016192">
    <property type="entry name" value="APOBEC/CMP_deaminase_Zn-bd"/>
</dbReference>
<keyword evidence="4" id="KW-0862">Zinc</keyword>
<evidence type="ECO:0000256" key="3">
    <source>
        <dbReference type="ARBA" id="ARBA00022801"/>
    </source>
</evidence>
<dbReference type="PROSITE" id="PS51747">
    <property type="entry name" value="CYT_DCMP_DEAMINASES_2"/>
    <property type="match status" value="1"/>
</dbReference>
<name>A0A0F9H7D0_9ZZZZ</name>
<dbReference type="GO" id="GO:0005737">
    <property type="term" value="C:cytoplasm"/>
    <property type="evidence" value="ECO:0007669"/>
    <property type="project" value="TreeGrafter"/>
</dbReference>
<sequence>MNWDDYFMTMVYLVSSKSKDERTHIGAVIVGLEKEIRSTGYNSFVRGLDDNVFERHQKPEKDYWFEHAERNAIYNAAKQGIILNNTIIITPGIPCVDCLRGIIQSGIKAIFTHKEWREETTPLMGSRIFPS</sequence>
<comment type="caution">
    <text evidence="6">The sequence shown here is derived from an EMBL/GenBank/DDBJ whole genome shotgun (WGS) entry which is preliminary data.</text>
</comment>
<comment type="similarity">
    <text evidence="1">Belongs to the cytidine and deoxycytidylate deaminase family.</text>
</comment>
<reference evidence="6" key="1">
    <citation type="journal article" date="2015" name="Nature">
        <title>Complex archaea that bridge the gap between prokaryotes and eukaryotes.</title>
        <authorList>
            <person name="Spang A."/>
            <person name="Saw J.H."/>
            <person name="Jorgensen S.L."/>
            <person name="Zaremba-Niedzwiedzka K."/>
            <person name="Martijn J."/>
            <person name="Lind A.E."/>
            <person name="van Eijk R."/>
            <person name="Schleper C."/>
            <person name="Guy L."/>
            <person name="Ettema T.J."/>
        </authorList>
    </citation>
    <scope>NUCLEOTIDE SEQUENCE</scope>
</reference>
<proteinExistence type="inferred from homology"/>
<dbReference type="Pfam" id="PF00383">
    <property type="entry name" value="dCMP_cyt_deam_1"/>
    <property type="match status" value="1"/>
</dbReference>
<dbReference type="PANTHER" id="PTHR11086">
    <property type="entry name" value="DEOXYCYTIDYLATE DEAMINASE-RELATED"/>
    <property type="match status" value="1"/>
</dbReference>
<keyword evidence="2" id="KW-0479">Metal-binding</keyword>
<gene>
    <name evidence="6" type="ORF">LCGC14_2097570</name>
</gene>
<dbReference type="InterPro" id="IPR016193">
    <property type="entry name" value="Cytidine_deaminase-like"/>
</dbReference>